<dbReference type="PANTHER" id="PTHR33112:SF16">
    <property type="entry name" value="HETEROKARYON INCOMPATIBILITY DOMAIN-CONTAINING PROTEIN"/>
    <property type="match status" value="1"/>
</dbReference>
<sequence length="327" mass="36190">MNNAPVWHARGWTFEEYVFSRRLLYVFTSEVIFSYSTGTYWESIGQNFVPEPAGSTWGDSGTTPPSMASRLQARFNSSGTGYYALTLLEYIQAVEEYTARELSVEEDRIEAFAGLVAAAGGSKQHGVAEQALLKHGHQLPYFEALLTWQHLLQYDADGPKTEQIIRQPMRVHFLDRGGSKCRPVAWFGFSQLGDMHILGLPRPAMTSEMDSSGRLILQEFGNKEDGFSATIVEEWSISPTSSSMFSTPSRVIPTLYESRKPGRFCIIAGLGYFYIMALKEVEVPSSPSSPSSAKRAWVTGISKASDQASLQELMAAGGAVWTYVCIV</sequence>
<organism evidence="1 2">
    <name type="scientific">Microdochium bolleyi</name>
    <dbReference type="NCBI Taxonomy" id="196109"/>
    <lineage>
        <taxon>Eukaryota</taxon>
        <taxon>Fungi</taxon>
        <taxon>Dikarya</taxon>
        <taxon>Ascomycota</taxon>
        <taxon>Pezizomycotina</taxon>
        <taxon>Sordariomycetes</taxon>
        <taxon>Xylariomycetidae</taxon>
        <taxon>Xylariales</taxon>
        <taxon>Microdochiaceae</taxon>
        <taxon>Microdochium</taxon>
    </lineage>
</organism>
<evidence type="ECO:0008006" key="3">
    <source>
        <dbReference type="Google" id="ProtNLM"/>
    </source>
</evidence>
<dbReference type="InParanoid" id="A0A136IY93"/>
<dbReference type="EMBL" id="KQ964254">
    <property type="protein sequence ID" value="KXJ89913.1"/>
    <property type="molecule type" value="Genomic_DNA"/>
</dbReference>
<evidence type="ECO:0000313" key="1">
    <source>
        <dbReference type="EMBL" id="KXJ89913.1"/>
    </source>
</evidence>
<name>A0A136IY93_9PEZI</name>
<protein>
    <recommendedName>
        <fullName evidence="3">Heterokaryon incompatibility domain-containing protein</fullName>
    </recommendedName>
</protein>
<reference evidence="2" key="1">
    <citation type="submission" date="2016-02" db="EMBL/GenBank/DDBJ databases">
        <title>Draft genome sequence of Microdochium bolleyi, a fungal endophyte of beachgrass.</title>
        <authorList>
            <consortium name="DOE Joint Genome Institute"/>
            <person name="David A.S."/>
            <person name="May G."/>
            <person name="Haridas S."/>
            <person name="Lim J."/>
            <person name="Wang M."/>
            <person name="Labutti K."/>
            <person name="Lipzen A."/>
            <person name="Barry K."/>
            <person name="Grigoriev I.V."/>
        </authorList>
    </citation>
    <scope>NUCLEOTIDE SEQUENCE [LARGE SCALE GENOMIC DNA]</scope>
    <source>
        <strain evidence="2">J235TASD1</strain>
    </source>
</reference>
<dbReference type="Proteomes" id="UP000070501">
    <property type="component" value="Unassembled WGS sequence"/>
</dbReference>
<dbReference type="AlphaFoldDB" id="A0A136IY93"/>
<accession>A0A136IY93</accession>
<evidence type="ECO:0000313" key="2">
    <source>
        <dbReference type="Proteomes" id="UP000070501"/>
    </source>
</evidence>
<proteinExistence type="predicted"/>
<gene>
    <name evidence="1" type="ORF">Micbo1qcDRAFT_177098</name>
</gene>
<dbReference type="PANTHER" id="PTHR33112">
    <property type="entry name" value="DOMAIN PROTEIN, PUTATIVE-RELATED"/>
    <property type="match status" value="1"/>
</dbReference>
<keyword evidence="2" id="KW-1185">Reference proteome</keyword>
<dbReference type="OrthoDB" id="5428863at2759"/>